<dbReference type="OrthoDB" id="157052at2"/>
<evidence type="ECO:0000313" key="2">
    <source>
        <dbReference type="Proteomes" id="UP000199352"/>
    </source>
</evidence>
<sequence length="109" mass="11801">MSAALLPFRIGGTEVHVISTIVTGIDPPESFGRIHRLPKELPAVVMVCLRERGFADAEGRFTDAGRELHHRVEALTDDLAALPYDALSCEELDDLVAQLGPIAAKLVAR</sequence>
<dbReference type="Proteomes" id="UP000199352">
    <property type="component" value="Unassembled WGS sequence"/>
</dbReference>
<evidence type="ECO:0000313" key="1">
    <source>
        <dbReference type="EMBL" id="SES30223.1"/>
    </source>
</evidence>
<dbReference type="Pfam" id="PF21863">
    <property type="entry name" value="HTH_67"/>
    <property type="match status" value="1"/>
</dbReference>
<accession>A0A1H9W9S0</accession>
<name>A0A1H9W9S0_9PSEU</name>
<organism evidence="1 2">
    <name type="scientific">Lentzea xinjiangensis</name>
    <dbReference type="NCBI Taxonomy" id="402600"/>
    <lineage>
        <taxon>Bacteria</taxon>
        <taxon>Bacillati</taxon>
        <taxon>Actinomycetota</taxon>
        <taxon>Actinomycetes</taxon>
        <taxon>Pseudonocardiales</taxon>
        <taxon>Pseudonocardiaceae</taxon>
        <taxon>Lentzea</taxon>
    </lineage>
</organism>
<protein>
    <submittedName>
        <fullName evidence="1">Uncharacterized protein</fullName>
    </submittedName>
</protein>
<dbReference type="STRING" id="402600.SAMN05216188_13156"/>
<proteinExistence type="predicted"/>
<dbReference type="InterPro" id="IPR054058">
    <property type="entry name" value="HTH_67"/>
</dbReference>
<reference evidence="2" key="1">
    <citation type="submission" date="2016-10" db="EMBL/GenBank/DDBJ databases">
        <authorList>
            <person name="Varghese N."/>
            <person name="Submissions S."/>
        </authorList>
    </citation>
    <scope>NUCLEOTIDE SEQUENCE [LARGE SCALE GENOMIC DNA]</scope>
    <source>
        <strain evidence="2">CGMCC 4.3525</strain>
    </source>
</reference>
<dbReference type="RefSeq" id="WP_089961283.1">
    <property type="nucleotide sequence ID" value="NZ_FOFR01000031.1"/>
</dbReference>
<dbReference type="AlphaFoldDB" id="A0A1H9W9S0"/>
<gene>
    <name evidence="1" type="ORF">SAMN05216188_13156</name>
</gene>
<dbReference type="EMBL" id="FOFR01000031">
    <property type="protein sequence ID" value="SES30223.1"/>
    <property type="molecule type" value="Genomic_DNA"/>
</dbReference>
<keyword evidence="2" id="KW-1185">Reference proteome</keyword>